<evidence type="ECO:0000313" key="5">
    <source>
        <dbReference type="Proteomes" id="UP001054892"/>
    </source>
</evidence>
<evidence type="ECO:0000313" key="2">
    <source>
        <dbReference type="EMBL" id="BCG26675.1"/>
    </source>
</evidence>
<proteinExistence type="predicted"/>
<keyword evidence="1" id="KW-0472">Membrane</keyword>
<keyword evidence="1" id="KW-0812">Transmembrane</keyword>
<gene>
    <name evidence="2" type="ORF">TUM18999_48660</name>
    <name evidence="3" type="ORF">TUM20286_03410</name>
</gene>
<keyword evidence="1" id="KW-1133">Transmembrane helix</keyword>
<evidence type="ECO:0000313" key="4">
    <source>
        <dbReference type="Proteomes" id="UP000509383"/>
    </source>
</evidence>
<organism evidence="2 4">
    <name type="scientific">Pseudomonas tohonis</name>
    <dbReference type="NCBI Taxonomy" id="2725477"/>
    <lineage>
        <taxon>Bacteria</taxon>
        <taxon>Pseudomonadati</taxon>
        <taxon>Pseudomonadota</taxon>
        <taxon>Gammaproteobacteria</taxon>
        <taxon>Pseudomonadales</taxon>
        <taxon>Pseudomonadaceae</taxon>
        <taxon>Pseudomonas</taxon>
    </lineage>
</organism>
<dbReference type="AlphaFoldDB" id="A0A6J4EB70"/>
<keyword evidence="5" id="KW-1185">Reference proteome</keyword>
<accession>A0A6J4EB70</accession>
<reference evidence="2 4" key="1">
    <citation type="submission" date="2020-05" db="EMBL/GenBank/DDBJ databases">
        <title>Characterization of novel class B3 metallo-beta-lactamase from novel Pseudomonas species.</title>
        <authorList>
            <person name="Yamada K."/>
            <person name="Aoki K."/>
            <person name="Ishii Y."/>
        </authorList>
    </citation>
    <scope>NUCLEOTIDE SEQUENCE [LARGE SCALE GENOMIC DNA]</scope>
    <source>
        <strain evidence="2 4">TUM18999</strain>
        <strain evidence="3 5">TUM20286</strain>
    </source>
</reference>
<sequence length="52" mass="5465">MAPQMPNQLLGSPDMLSIELIVENLASSALVLGVMLGLAWLAYGPAERGLRG</sequence>
<evidence type="ECO:0000256" key="1">
    <source>
        <dbReference type="SAM" id="Phobius"/>
    </source>
</evidence>
<dbReference type="EMBL" id="BQKM01000001">
    <property type="protein sequence ID" value="GJN50589.1"/>
    <property type="molecule type" value="Genomic_DNA"/>
</dbReference>
<feature type="transmembrane region" description="Helical" evidence="1">
    <location>
        <begin position="20"/>
        <end position="43"/>
    </location>
</feature>
<protein>
    <submittedName>
        <fullName evidence="2">Uncharacterized protein</fullName>
    </submittedName>
</protein>
<evidence type="ECO:0000313" key="3">
    <source>
        <dbReference type="EMBL" id="GJN50589.1"/>
    </source>
</evidence>
<dbReference type="KEGG" id="ptw:TUM18999_48660"/>
<dbReference type="Proteomes" id="UP000509383">
    <property type="component" value="Chromosome"/>
</dbReference>
<dbReference type="EMBL" id="AP023189">
    <property type="protein sequence ID" value="BCG26675.1"/>
    <property type="molecule type" value="Genomic_DNA"/>
</dbReference>
<name>A0A6J4EB70_9PSED</name>
<dbReference type="Proteomes" id="UP001054892">
    <property type="component" value="Unassembled WGS sequence"/>
</dbReference>